<name>A0A7J5BNF9_9MICO</name>
<feature type="transmembrane region" description="Helical" evidence="2">
    <location>
        <begin position="110"/>
        <end position="137"/>
    </location>
</feature>
<evidence type="ECO:0000256" key="1">
    <source>
        <dbReference type="SAM" id="MobiDB-lite"/>
    </source>
</evidence>
<dbReference type="RefSeq" id="WP_158041754.1">
    <property type="nucleotide sequence ID" value="NZ_JACCFV010000001.1"/>
</dbReference>
<feature type="transmembrane region" description="Helical" evidence="2">
    <location>
        <begin position="149"/>
        <end position="172"/>
    </location>
</feature>
<keyword evidence="4" id="KW-1185">Reference proteome</keyword>
<organism evidence="3 4">
    <name type="scientific">Pseudoclavibacter chungangensis</name>
    <dbReference type="NCBI Taxonomy" id="587635"/>
    <lineage>
        <taxon>Bacteria</taxon>
        <taxon>Bacillati</taxon>
        <taxon>Actinomycetota</taxon>
        <taxon>Actinomycetes</taxon>
        <taxon>Micrococcales</taxon>
        <taxon>Microbacteriaceae</taxon>
        <taxon>Pseudoclavibacter</taxon>
    </lineage>
</organism>
<evidence type="ECO:0000313" key="4">
    <source>
        <dbReference type="Proteomes" id="UP000467240"/>
    </source>
</evidence>
<reference evidence="3 4" key="1">
    <citation type="submission" date="2019-09" db="EMBL/GenBank/DDBJ databases">
        <title>Phylogeny of genus Pseudoclavibacter and closely related genus.</title>
        <authorList>
            <person name="Li Y."/>
        </authorList>
    </citation>
    <scope>NUCLEOTIDE SEQUENCE [LARGE SCALE GENOMIC DNA]</scope>
    <source>
        <strain evidence="3 4">DSM 23821</strain>
    </source>
</reference>
<keyword evidence="2" id="KW-1133">Transmembrane helix</keyword>
<evidence type="ECO:0000313" key="3">
    <source>
        <dbReference type="EMBL" id="KAB1653638.1"/>
    </source>
</evidence>
<feature type="compositionally biased region" description="Basic and acidic residues" evidence="1">
    <location>
        <begin position="71"/>
        <end position="101"/>
    </location>
</feature>
<dbReference type="OrthoDB" id="5123502at2"/>
<comment type="caution">
    <text evidence="3">The sequence shown here is derived from an EMBL/GenBank/DDBJ whole genome shotgun (WGS) entry which is preliminary data.</text>
</comment>
<gene>
    <name evidence="3" type="ORF">F8O01_14980</name>
</gene>
<protein>
    <submittedName>
        <fullName evidence="3">DUF3180 domain-containing protein</fullName>
    </submittedName>
</protein>
<feature type="region of interest" description="Disordered" evidence="1">
    <location>
        <begin position="68"/>
        <end position="101"/>
    </location>
</feature>
<dbReference type="AlphaFoldDB" id="A0A7J5BNF9"/>
<proteinExistence type="predicted"/>
<dbReference type="Pfam" id="PF11377">
    <property type="entry name" value="DUF3180"/>
    <property type="match status" value="1"/>
</dbReference>
<keyword evidence="2" id="KW-0812">Transmembrane</keyword>
<dbReference type="EMBL" id="WBJZ01000022">
    <property type="protein sequence ID" value="KAB1653638.1"/>
    <property type="molecule type" value="Genomic_DNA"/>
</dbReference>
<dbReference type="InterPro" id="IPR021517">
    <property type="entry name" value="DUF3180"/>
</dbReference>
<dbReference type="Proteomes" id="UP000467240">
    <property type="component" value="Unassembled WGS sequence"/>
</dbReference>
<evidence type="ECO:0000256" key="2">
    <source>
        <dbReference type="SAM" id="Phobius"/>
    </source>
</evidence>
<accession>A0A7J5BNF9</accession>
<sequence length="190" mass="19900">MRRTSPGVLALLAFIVAVSTWTLETWLVSSGRAMFTPPITLAITLVVLAIVLLVLAWPIRRYTGELGSTPREGRATDATEEEHAERSDAEQRRAEAAGRRRVDPQHAVRVLALAKASSLTASVLGGLALAVVVFVVTRPVVAAGSTVDALASLVGAIVLLVAGLLAESWCALPPDDGAHGTRPQRAAPTA</sequence>
<keyword evidence="2" id="KW-0472">Membrane</keyword>
<feature type="transmembrane region" description="Helical" evidence="2">
    <location>
        <begin position="38"/>
        <end position="59"/>
    </location>
</feature>